<evidence type="ECO:0000256" key="2">
    <source>
        <dbReference type="SAM" id="SignalP"/>
    </source>
</evidence>
<evidence type="ECO:0000313" key="4">
    <source>
        <dbReference type="Proteomes" id="UP000013961"/>
    </source>
</evidence>
<feature type="chain" id="PRO_5044348831" description="Holin" evidence="2">
    <location>
        <begin position="30"/>
        <end position="146"/>
    </location>
</feature>
<proteinExistence type="predicted"/>
<dbReference type="EMBL" id="CP004374">
    <property type="protein sequence ID" value="AGM28212.1"/>
    <property type="molecule type" value="Genomic_DNA"/>
</dbReference>
<evidence type="ECO:0000256" key="1">
    <source>
        <dbReference type="SAM" id="Phobius"/>
    </source>
</evidence>
<gene>
    <name evidence="3" type="ORF">MASS_1610</name>
</gene>
<reference evidence="3 4" key="1">
    <citation type="journal article" date="2013" name="Genome Announc.">
        <title>Complete Genome Sequence of Mycobacterium massiliense Clinical Strain Asan 50594, Belonging to the Type II Genotype.</title>
        <authorList>
            <person name="Kim B.J."/>
            <person name="Kim B.R."/>
            <person name="Hong S.H."/>
            <person name="Seok S.H."/>
            <person name="Kook Y.H."/>
            <person name="Kim B.J."/>
        </authorList>
    </citation>
    <scope>NUCLEOTIDE SEQUENCE [LARGE SCALE GENOMIC DNA]</scope>
    <source>
        <strain evidence="3 4">50594</strain>
    </source>
</reference>
<dbReference type="Proteomes" id="UP000013961">
    <property type="component" value="Chromosome"/>
</dbReference>
<dbReference type="AlphaFoldDB" id="A0AB33A8Y4"/>
<accession>A0AB33A8Y4</accession>
<keyword evidence="1" id="KW-1133">Transmembrane helix</keyword>
<dbReference type="RefSeq" id="WP_016342265.1">
    <property type="nucleotide sequence ID" value="NC_021282.1"/>
</dbReference>
<keyword evidence="1" id="KW-0472">Membrane</keyword>
<keyword evidence="1" id="KW-0812">Transmembrane</keyword>
<protein>
    <recommendedName>
        <fullName evidence="5">Holin</fullName>
    </recommendedName>
</protein>
<organism evidence="3 4">
    <name type="scientific">Mycobacteroides abscessus subsp. bolletii 50594</name>
    <dbReference type="NCBI Taxonomy" id="1303024"/>
    <lineage>
        <taxon>Bacteria</taxon>
        <taxon>Bacillati</taxon>
        <taxon>Actinomycetota</taxon>
        <taxon>Actinomycetes</taxon>
        <taxon>Mycobacteriales</taxon>
        <taxon>Mycobacteriaceae</taxon>
        <taxon>Mycobacteroides</taxon>
        <taxon>Mycobacteroides abscessus</taxon>
    </lineage>
</organism>
<sequence>MKYTPNTIFRAVTAFVVAFGGAAATAAQGGDLAAMDIGGWLTAIGSGLTAAGALFVRPSKGGDPVEAVTTSLSDALVKADEARNHIGSVIDEAQGKVSDFVRTTTAAIGQVQQTIGGVGAAGVAETLGLSGDAEAIVNGVIRRAQK</sequence>
<feature type="transmembrane region" description="Helical" evidence="1">
    <location>
        <begin position="37"/>
        <end position="56"/>
    </location>
</feature>
<name>A0AB33A8Y4_9MYCO</name>
<feature type="signal peptide" evidence="2">
    <location>
        <begin position="1"/>
        <end position="29"/>
    </location>
</feature>
<evidence type="ECO:0008006" key="5">
    <source>
        <dbReference type="Google" id="ProtNLM"/>
    </source>
</evidence>
<keyword evidence="2" id="KW-0732">Signal</keyword>
<evidence type="ECO:0000313" key="3">
    <source>
        <dbReference type="EMBL" id="AGM28212.1"/>
    </source>
</evidence>
<dbReference type="KEGG" id="mabb:MASS_1610"/>